<accession>A0ABM8E3D2</accession>
<evidence type="ECO:0000313" key="2">
    <source>
        <dbReference type="EMBL" id="BDV32517.1"/>
    </source>
</evidence>
<evidence type="ECO:0000313" key="3">
    <source>
        <dbReference type="Proteomes" id="UP001317629"/>
    </source>
</evidence>
<evidence type="ECO:0000256" key="1">
    <source>
        <dbReference type="SAM" id="MobiDB-lite"/>
    </source>
</evidence>
<dbReference type="Pfam" id="PF13379">
    <property type="entry name" value="NMT1_2"/>
    <property type="match status" value="1"/>
</dbReference>
<dbReference type="EMBL" id="AP027142">
    <property type="protein sequence ID" value="BDV32517.1"/>
    <property type="molecule type" value="Genomic_DNA"/>
</dbReference>
<organism evidence="2 3">
    <name type="scientific">Methylocystis iwaonis</name>
    <dbReference type="NCBI Taxonomy" id="2885079"/>
    <lineage>
        <taxon>Bacteria</taxon>
        <taxon>Pseudomonadati</taxon>
        <taxon>Pseudomonadota</taxon>
        <taxon>Alphaproteobacteria</taxon>
        <taxon>Hyphomicrobiales</taxon>
        <taxon>Methylocystaceae</taxon>
        <taxon>Methylocystis</taxon>
    </lineage>
</organism>
<keyword evidence="3" id="KW-1185">Reference proteome</keyword>
<name>A0ABM8E3D2_9HYPH</name>
<sequence>MLRLGTMRLNSAAPFFVASDKGFFEDEGLKVQIEYFDAAAQLPVAAVANSIDVGMTAFTAAYFNLAAKGKANANHERHRTGGSAKRAEEPAT</sequence>
<reference evidence="2 3" key="1">
    <citation type="journal article" date="2023" name="Int. J. Syst. Evol. Microbiol.">
        <title>Methylocystis iwaonis sp. nov., a type II methane-oxidizing bacterium from surface soil of a rice paddy field in Japan, and emended description of the genus Methylocystis (ex Whittenbury et al. 1970) Bowman et al. 1993.</title>
        <authorList>
            <person name="Kaise H."/>
            <person name="Sawadogo J.B."/>
            <person name="Alam M.S."/>
            <person name="Ueno C."/>
            <person name="Dianou D."/>
            <person name="Shinjo R."/>
            <person name="Asakawa S."/>
        </authorList>
    </citation>
    <scope>NUCLEOTIDE SEQUENCE [LARGE SCALE GENOMIC DNA]</scope>
    <source>
        <strain evidence="2 3">SS37A-Re</strain>
    </source>
</reference>
<feature type="region of interest" description="Disordered" evidence="1">
    <location>
        <begin position="71"/>
        <end position="92"/>
    </location>
</feature>
<dbReference type="Gene3D" id="3.40.190.10">
    <property type="entry name" value="Periplasmic binding protein-like II"/>
    <property type="match status" value="1"/>
</dbReference>
<dbReference type="SUPFAM" id="SSF53850">
    <property type="entry name" value="Periplasmic binding protein-like II"/>
    <property type="match status" value="1"/>
</dbReference>
<gene>
    <name evidence="2" type="ORF">SS37A_00460</name>
</gene>
<evidence type="ECO:0008006" key="4">
    <source>
        <dbReference type="Google" id="ProtNLM"/>
    </source>
</evidence>
<protein>
    <recommendedName>
        <fullName evidence="4">SsuA/THI5-like domain-containing protein</fullName>
    </recommendedName>
</protein>
<proteinExistence type="predicted"/>
<dbReference type="Proteomes" id="UP001317629">
    <property type="component" value="Chromosome"/>
</dbReference>